<dbReference type="AlphaFoldDB" id="A0AAD3RGT7"/>
<comment type="caution">
    <text evidence="2">The sequence shown here is derived from an EMBL/GenBank/DDBJ whole genome shotgun (WGS) entry which is preliminary data.</text>
</comment>
<name>A0AAD3RGT7_LATJO</name>
<dbReference type="EMBL" id="BRZM01000127">
    <property type="protein sequence ID" value="GLD68222.1"/>
    <property type="molecule type" value="Genomic_DNA"/>
</dbReference>
<sequence length="90" mass="10215">MFKPEVCIYDDTEEDDSIEPPRTDCKVSLRLSAFMKTLTAPARQAHRPHLGSPGSDKRYPWCQQSDLSSSLVITARRQDHQSQTPMGNRP</sequence>
<dbReference type="Proteomes" id="UP001279410">
    <property type="component" value="Unassembled WGS sequence"/>
</dbReference>
<protein>
    <submittedName>
        <fullName evidence="2">Ankyrin-2-like isoform X1</fullName>
    </submittedName>
</protein>
<organism evidence="2 3">
    <name type="scientific">Lates japonicus</name>
    <name type="common">Japanese lates</name>
    <dbReference type="NCBI Taxonomy" id="270547"/>
    <lineage>
        <taxon>Eukaryota</taxon>
        <taxon>Metazoa</taxon>
        <taxon>Chordata</taxon>
        <taxon>Craniata</taxon>
        <taxon>Vertebrata</taxon>
        <taxon>Euteleostomi</taxon>
        <taxon>Actinopterygii</taxon>
        <taxon>Neopterygii</taxon>
        <taxon>Teleostei</taxon>
        <taxon>Neoteleostei</taxon>
        <taxon>Acanthomorphata</taxon>
        <taxon>Carangaria</taxon>
        <taxon>Carangaria incertae sedis</taxon>
        <taxon>Centropomidae</taxon>
        <taxon>Lates</taxon>
    </lineage>
</organism>
<evidence type="ECO:0000256" key="1">
    <source>
        <dbReference type="SAM" id="MobiDB-lite"/>
    </source>
</evidence>
<accession>A0AAD3RGT7</accession>
<keyword evidence="3" id="KW-1185">Reference proteome</keyword>
<proteinExistence type="predicted"/>
<feature type="region of interest" description="Disordered" evidence="1">
    <location>
        <begin position="40"/>
        <end position="61"/>
    </location>
</feature>
<evidence type="ECO:0000313" key="3">
    <source>
        <dbReference type="Proteomes" id="UP001279410"/>
    </source>
</evidence>
<reference evidence="2" key="1">
    <citation type="submission" date="2022-08" db="EMBL/GenBank/DDBJ databases">
        <title>Genome sequencing of akame (Lates japonicus).</title>
        <authorList>
            <person name="Hashiguchi Y."/>
            <person name="Takahashi H."/>
        </authorList>
    </citation>
    <scope>NUCLEOTIDE SEQUENCE</scope>
    <source>
        <strain evidence="2">Kochi</strain>
    </source>
</reference>
<gene>
    <name evidence="2" type="ORF">AKAME5_001953300</name>
</gene>
<evidence type="ECO:0000313" key="2">
    <source>
        <dbReference type="EMBL" id="GLD68222.1"/>
    </source>
</evidence>